<comment type="caution">
    <text evidence="1">The sequence shown here is derived from an EMBL/GenBank/DDBJ whole genome shotgun (WGS) entry which is preliminary data.</text>
</comment>
<sequence>MCHLLSLDLSGNRLQRDALVGNLQSAGCIGFDLQQLDLTNNNFNDKLPTWLEQLENL</sequence>
<dbReference type="SUPFAM" id="SSF52058">
    <property type="entry name" value="L domain-like"/>
    <property type="match status" value="1"/>
</dbReference>
<dbReference type="Proteomes" id="UP000265520">
    <property type="component" value="Unassembled WGS sequence"/>
</dbReference>
<dbReference type="GO" id="GO:0016301">
    <property type="term" value="F:kinase activity"/>
    <property type="evidence" value="ECO:0007669"/>
    <property type="project" value="UniProtKB-KW"/>
</dbReference>
<keyword evidence="1" id="KW-0808">Transferase</keyword>
<proteinExistence type="predicted"/>
<evidence type="ECO:0000313" key="2">
    <source>
        <dbReference type="Proteomes" id="UP000265520"/>
    </source>
</evidence>
<keyword evidence="2" id="KW-1185">Reference proteome</keyword>
<keyword evidence="1" id="KW-0418">Kinase</keyword>
<dbReference type="InterPro" id="IPR032675">
    <property type="entry name" value="LRR_dom_sf"/>
</dbReference>
<protein>
    <submittedName>
        <fullName evidence="1">Receptor-like protein kinase</fullName>
    </submittedName>
</protein>
<evidence type="ECO:0000313" key="1">
    <source>
        <dbReference type="EMBL" id="MCI45871.1"/>
    </source>
</evidence>
<name>A0A392SAF0_9FABA</name>
<feature type="non-terminal residue" evidence="1">
    <location>
        <position position="57"/>
    </location>
</feature>
<dbReference type="EMBL" id="LXQA010349944">
    <property type="protein sequence ID" value="MCI45871.1"/>
    <property type="molecule type" value="Genomic_DNA"/>
</dbReference>
<reference evidence="1 2" key="1">
    <citation type="journal article" date="2018" name="Front. Plant Sci.">
        <title>Red Clover (Trifolium pratense) and Zigzag Clover (T. medium) - A Picture of Genomic Similarities and Differences.</title>
        <authorList>
            <person name="Dluhosova J."/>
            <person name="Istvanek J."/>
            <person name="Nedelnik J."/>
            <person name="Repkova J."/>
        </authorList>
    </citation>
    <scope>NUCLEOTIDE SEQUENCE [LARGE SCALE GENOMIC DNA]</scope>
    <source>
        <strain evidence="2">cv. 10/8</strain>
        <tissue evidence="1">Leaf</tissue>
    </source>
</reference>
<dbReference type="InterPro" id="IPR001611">
    <property type="entry name" value="Leu-rich_rpt"/>
</dbReference>
<dbReference type="Gene3D" id="3.80.10.10">
    <property type="entry name" value="Ribonuclease Inhibitor"/>
    <property type="match status" value="1"/>
</dbReference>
<keyword evidence="1" id="KW-0675">Receptor</keyword>
<accession>A0A392SAF0</accession>
<dbReference type="Pfam" id="PF00560">
    <property type="entry name" value="LRR_1"/>
    <property type="match status" value="1"/>
</dbReference>
<dbReference type="AlphaFoldDB" id="A0A392SAF0"/>
<dbReference type="Pfam" id="PF13516">
    <property type="entry name" value="LRR_6"/>
    <property type="match status" value="1"/>
</dbReference>
<organism evidence="1 2">
    <name type="scientific">Trifolium medium</name>
    <dbReference type="NCBI Taxonomy" id="97028"/>
    <lineage>
        <taxon>Eukaryota</taxon>
        <taxon>Viridiplantae</taxon>
        <taxon>Streptophyta</taxon>
        <taxon>Embryophyta</taxon>
        <taxon>Tracheophyta</taxon>
        <taxon>Spermatophyta</taxon>
        <taxon>Magnoliopsida</taxon>
        <taxon>eudicotyledons</taxon>
        <taxon>Gunneridae</taxon>
        <taxon>Pentapetalae</taxon>
        <taxon>rosids</taxon>
        <taxon>fabids</taxon>
        <taxon>Fabales</taxon>
        <taxon>Fabaceae</taxon>
        <taxon>Papilionoideae</taxon>
        <taxon>50 kb inversion clade</taxon>
        <taxon>NPAAA clade</taxon>
        <taxon>Hologalegina</taxon>
        <taxon>IRL clade</taxon>
        <taxon>Trifolieae</taxon>
        <taxon>Trifolium</taxon>
    </lineage>
</organism>